<reference evidence="2" key="1">
    <citation type="journal article" date="2022" name="Mol. Ecol. Resour.">
        <title>The genomes of chicory, endive, great burdock and yacon provide insights into Asteraceae palaeo-polyploidization history and plant inulin production.</title>
        <authorList>
            <person name="Fan W."/>
            <person name="Wang S."/>
            <person name="Wang H."/>
            <person name="Wang A."/>
            <person name="Jiang F."/>
            <person name="Liu H."/>
            <person name="Zhao H."/>
            <person name="Xu D."/>
            <person name="Zhang Y."/>
        </authorList>
    </citation>
    <scope>NUCLEOTIDE SEQUENCE [LARGE SCALE GENOMIC DNA]</scope>
    <source>
        <strain evidence="2">cv. Yunnan</strain>
    </source>
</reference>
<evidence type="ECO:0000313" key="1">
    <source>
        <dbReference type="EMBL" id="KAI3818301.1"/>
    </source>
</evidence>
<evidence type="ECO:0000313" key="2">
    <source>
        <dbReference type="Proteomes" id="UP001056120"/>
    </source>
</evidence>
<sequence length="101" mass="11409">MSFPGRRRGSTMYSIIVLLLIVLSMLQIWVLSGDCCRVRAIRIFSSSSSSTDSDEIKRSELYRKFFNGRFTQKINATTGSKGKGFQENNRKVPSCPDALHN</sequence>
<name>A0ACB9JDQ8_9ASTR</name>
<comment type="caution">
    <text evidence="1">The sequence shown here is derived from an EMBL/GenBank/DDBJ whole genome shotgun (WGS) entry which is preliminary data.</text>
</comment>
<protein>
    <submittedName>
        <fullName evidence="1">Uncharacterized protein</fullName>
    </submittedName>
</protein>
<accession>A0ACB9JDQ8</accession>
<dbReference type="Proteomes" id="UP001056120">
    <property type="component" value="Linkage Group LG04"/>
</dbReference>
<proteinExistence type="predicted"/>
<reference evidence="1 2" key="2">
    <citation type="journal article" date="2022" name="Mol. Ecol. Resour.">
        <title>The genomes of chicory, endive, great burdock and yacon provide insights into Asteraceae paleo-polyploidization history and plant inulin production.</title>
        <authorList>
            <person name="Fan W."/>
            <person name="Wang S."/>
            <person name="Wang H."/>
            <person name="Wang A."/>
            <person name="Jiang F."/>
            <person name="Liu H."/>
            <person name="Zhao H."/>
            <person name="Xu D."/>
            <person name="Zhang Y."/>
        </authorList>
    </citation>
    <scope>NUCLEOTIDE SEQUENCE [LARGE SCALE GENOMIC DNA]</scope>
    <source>
        <strain evidence="2">cv. Yunnan</strain>
        <tissue evidence="1">Leaves</tissue>
    </source>
</reference>
<gene>
    <name evidence="1" type="ORF">L1987_12105</name>
</gene>
<dbReference type="EMBL" id="CM042021">
    <property type="protein sequence ID" value="KAI3818301.1"/>
    <property type="molecule type" value="Genomic_DNA"/>
</dbReference>
<keyword evidence="2" id="KW-1185">Reference proteome</keyword>
<organism evidence="1 2">
    <name type="scientific">Smallanthus sonchifolius</name>
    <dbReference type="NCBI Taxonomy" id="185202"/>
    <lineage>
        <taxon>Eukaryota</taxon>
        <taxon>Viridiplantae</taxon>
        <taxon>Streptophyta</taxon>
        <taxon>Embryophyta</taxon>
        <taxon>Tracheophyta</taxon>
        <taxon>Spermatophyta</taxon>
        <taxon>Magnoliopsida</taxon>
        <taxon>eudicotyledons</taxon>
        <taxon>Gunneridae</taxon>
        <taxon>Pentapetalae</taxon>
        <taxon>asterids</taxon>
        <taxon>campanulids</taxon>
        <taxon>Asterales</taxon>
        <taxon>Asteraceae</taxon>
        <taxon>Asteroideae</taxon>
        <taxon>Heliantheae alliance</taxon>
        <taxon>Millerieae</taxon>
        <taxon>Smallanthus</taxon>
    </lineage>
</organism>